<organism evidence="2 3">
    <name type="scientific">Edaphochlamys debaryana</name>
    <dbReference type="NCBI Taxonomy" id="47281"/>
    <lineage>
        <taxon>Eukaryota</taxon>
        <taxon>Viridiplantae</taxon>
        <taxon>Chlorophyta</taxon>
        <taxon>core chlorophytes</taxon>
        <taxon>Chlorophyceae</taxon>
        <taxon>CS clade</taxon>
        <taxon>Chlamydomonadales</taxon>
        <taxon>Chlamydomonadales incertae sedis</taxon>
        <taxon>Edaphochlamys</taxon>
    </lineage>
</organism>
<evidence type="ECO:0008006" key="4">
    <source>
        <dbReference type="Google" id="ProtNLM"/>
    </source>
</evidence>
<name>A0A835XRQ4_9CHLO</name>
<reference evidence="2" key="1">
    <citation type="journal article" date="2020" name="bioRxiv">
        <title>Comparative genomics of Chlamydomonas.</title>
        <authorList>
            <person name="Craig R.J."/>
            <person name="Hasan A.R."/>
            <person name="Ness R.W."/>
            <person name="Keightley P.D."/>
        </authorList>
    </citation>
    <scope>NUCLEOTIDE SEQUENCE</scope>
    <source>
        <strain evidence="2">CCAP 11/70</strain>
    </source>
</reference>
<dbReference type="Proteomes" id="UP000612055">
    <property type="component" value="Unassembled WGS sequence"/>
</dbReference>
<accession>A0A835XRQ4</accession>
<dbReference type="OrthoDB" id="444338at2759"/>
<keyword evidence="3" id="KW-1185">Reference proteome</keyword>
<evidence type="ECO:0000313" key="2">
    <source>
        <dbReference type="EMBL" id="KAG2485750.1"/>
    </source>
</evidence>
<comment type="caution">
    <text evidence="2">The sequence shown here is derived from an EMBL/GenBank/DDBJ whole genome shotgun (WGS) entry which is preliminary data.</text>
</comment>
<gene>
    <name evidence="2" type="ORF">HYH03_015559</name>
</gene>
<evidence type="ECO:0000313" key="3">
    <source>
        <dbReference type="Proteomes" id="UP000612055"/>
    </source>
</evidence>
<proteinExistence type="inferred from homology"/>
<dbReference type="PANTHER" id="PTHR23248:SF9">
    <property type="entry name" value="PHOSPHOLIPID SCRAMBLASE"/>
    <property type="match status" value="1"/>
</dbReference>
<protein>
    <recommendedName>
        <fullName evidence="4">Phospholipid scramblase</fullName>
    </recommendedName>
</protein>
<dbReference type="GO" id="GO:0005886">
    <property type="term" value="C:plasma membrane"/>
    <property type="evidence" value="ECO:0007669"/>
    <property type="project" value="TreeGrafter"/>
</dbReference>
<dbReference type="PANTHER" id="PTHR23248">
    <property type="entry name" value="PHOSPHOLIPID SCRAMBLASE-RELATED"/>
    <property type="match status" value="1"/>
</dbReference>
<comment type="similarity">
    <text evidence="1">Belongs to the phospholipid scramblase family.</text>
</comment>
<dbReference type="GO" id="GO:0017128">
    <property type="term" value="F:phospholipid scramblase activity"/>
    <property type="evidence" value="ECO:0007669"/>
    <property type="project" value="InterPro"/>
</dbReference>
<dbReference type="AlphaFoldDB" id="A0A835XRQ4"/>
<sequence length="271" mass="29914">MDSRLDALPGVVITEQTRLADAVMAAVGGPHEAGNKYKIYQLPGDKRLATSHQDTHASWLPKKAELNAMQPAMSVVEKSSGCLRVVLALFGGYNLRALKLNFVDSSYRVPYIAHRPCKMGAACCCPLEMTMYDANGDMVGQVVEKTENCFWEQFCLCTYTQKVLVGSSRQSLVHKYNIVNPCLCCGRVNNCCGSTCCKQNFFIDITDPQGRIMSYAHKTYGGDGGCCTHDFSNYVLPFPKDATLLDRMMLVMGMLSTGYTYHTPEGTIFNS</sequence>
<dbReference type="InterPro" id="IPR005552">
    <property type="entry name" value="Scramblase"/>
</dbReference>
<evidence type="ECO:0000256" key="1">
    <source>
        <dbReference type="ARBA" id="ARBA00005350"/>
    </source>
</evidence>
<dbReference type="EMBL" id="JAEHOE010000123">
    <property type="protein sequence ID" value="KAG2485750.1"/>
    <property type="molecule type" value="Genomic_DNA"/>
</dbReference>